<evidence type="ECO:0000313" key="2">
    <source>
        <dbReference type="Proteomes" id="UP000008522"/>
    </source>
</evidence>
<protein>
    <submittedName>
        <fullName evidence="1">Putative methyl-accepting protein</fullName>
    </submittedName>
</protein>
<evidence type="ECO:0000313" key="1">
    <source>
        <dbReference type="EMBL" id="AEM22661.1"/>
    </source>
</evidence>
<dbReference type="Proteomes" id="UP000008522">
    <property type="component" value="Chromosome"/>
</dbReference>
<dbReference type="EMBL" id="CP002874">
    <property type="protein sequence ID" value="AEM22661.1"/>
    <property type="molecule type" value="Genomic_DNA"/>
</dbReference>
<name>G0EL05_BRAIP</name>
<keyword evidence="2" id="KW-1185">Reference proteome</keyword>
<gene>
    <name evidence="1" type="primary">tar5</name>
    <name evidence="1" type="ordered locus">Bint_2045</name>
</gene>
<dbReference type="PATRIC" id="fig|1045858.4.peg.2048"/>
<dbReference type="HOGENOM" id="CLU_3005124_0_0_12"/>
<dbReference type="KEGG" id="bip:Bint_2045"/>
<accession>G0EL05</accession>
<organism evidence="1 2">
    <name type="scientific">Brachyspira intermedia (strain ATCC 51140 / PWS/A)</name>
    <name type="common">Serpulina intermedia</name>
    <dbReference type="NCBI Taxonomy" id="1045858"/>
    <lineage>
        <taxon>Bacteria</taxon>
        <taxon>Pseudomonadati</taxon>
        <taxon>Spirochaetota</taxon>
        <taxon>Spirochaetia</taxon>
        <taxon>Brachyspirales</taxon>
        <taxon>Brachyspiraceae</taxon>
        <taxon>Brachyspira</taxon>
    </lineage>
</organism>
<reference evidence="1 2" key="1">
    <citation type="journal article" date="2011" name="BMC Genomics">
        <title>Complete genome sequence of Brachyspira intermedia reveals unique genomic features in Brachyspira species and phage-mediated horizontal gene transfer.</title>
        <authorList>
            <person name="Hafstrom T."/>
            <person name="Jansson D.S."/>
            <person name="Segerman B."/>
        </authorList>
    </citation>
    <scope>NUCLEOTIDE SEQUENCE [LARGE SCALE GENOMIC DNA]</scope>
    <source>
        <strain evidence="2">ATCC 51140 / PWS/A</strain>
    </source>
</reference>
<dbReference type="AlphaFoldDB" id="G0EL05"/>
<proteinExistence type="predicted"/>
<sequence>MIPLLIMLIISNAINIAYVKSASKNLSHRILEESSKGEAAKLLSYMKEDLYSLVGL</sequence>